<protein>
    <submittedName>
        <fullName evidence="6">Biotin synthetase-like uncharacterized protein</fullName>
    </submittedName>
</protein>
<name>H0UKT9_9BACT</name>
<dbReference type="PANTHER" id="PTHR43288">
    <property type="entry name" value="BIOTIN SYNTHASE-RELATED PROTEIN, RADICAL SAM SUPERFAMILY"/>
    <property type="match status" value="1"/>
</dbReference>
<organism evidence="6 7">
    <name type="scientific">Jonquetella anthropi DSM 22815</name>
    <dbReference type="NCBI Taxonomy" id="885272"/>
    <lineage>
        <taxon>Bacteria</taxon>
        <taxon>Thermotogati</taxon>
        <taxon>Synergistota</taxon>
        <taxon>Synergistia</taxon>
        <taxon>Synergistales</taxon>
        <taxon>Dethiosulfovibrionaceae</taxon>
        <taxon>Jonquetella</taxon>
    </lineage>
</organism>
<dbReference type="SFLD" id="SFLDS00029">
    <property type="entry name" value="Radical_SAM"/>
    <property type="match status" value="1"/>
</dbReference>
<feature type="domain" description="Elp3/MiaA/NifB-like radical SAM core" evidence="5">
    <location>
        <begin position="43"/>
        <end position="238"/>
    </location>
</feature>
<sequence>MPRLTPAELISLSASAQESVHAAWETARRHFPPLLVCDRPSGTLSVSVTGTTCALNCAHCGGHYLEGMTPVSRLESELSRGTYTSCLISGGCTPAGKVEVAQRAELIAGLKARGFKINVHAGLITQEEIDVLAPLADAVSFDMVTDEQTIRDVFGLSRTGSDYVNTYKALRKSGANVVPHVCIGLWGGVVRGEFDALETLARLGAPGVVFIVLIPTPGTAFADRQPPRLEDVAAVLVRARELFPDKPLNLGCMRPKGRYRAELDMLAVGSGINRIVNPTGPALELAHRLGLELIERKECCVL</sequence>
<dbReference type="eggNOG" id="COG1856">
    <property type="taxonomic scope" value="Bacteria"/>
</dbReference>
<keyword evidence="4" id="KW-0411">Iron-sulfur</keyword>
<dbReference type="PANTHER" id="PTHR43288:SF2">
    <property type="entry name" value="RADICAL SAM CORE DOMAIN-CONTAINING PROTEIN"/>
    <property type="match status" value="1"/>
</dbReference>
<dbReference type="STRING" id="885272.JonanDRAFT_0925"/>
<evidence type="ECO:0000313" key="7">
    <source>
        <dbReference type="Proteomes" id="UP000003806"/>
    </source>
</evidence>
<dbReference type="EMBL" id="CM001376">
    <property type="protein sequence ID" value="EHM13298.1"/>
    <property type="molecule type" value="Genomic_DNA"/>
</dbReference>
<dbReference type="InterPro" id="IPR006638">
    <property type="entry name" value="Elp3/MiaA/NifB-like_rSAM"/>
</dbReference>
<dbReference type="GO" id="GO:0046872">
    <property type="term" value="F:metal ion binding"/>
    <property type="evidence" value="ECO:0007669"/>
    <property type="project" value="UniProtKB-KW"/>
</dbReference>
<dbReference type="InterPro" id="IPR007197">
    <property type="entry name" value="rSAM"/>
</dbReference>
<proteinExistence type="predicted"/>
<keyword evidence="7" id="KW-1185">Reference proteome</keyword>
<keyword evidence="2" id="KW-0479">Metal-binding</keyword>
<dbReference type="OrthoDB" id="5420460at2"/>
<dbReference type="SMART" id="SM00729">
    <property type="entry name" value="Elp3"/>
    <property type="match status" value="1"/>
</dbReference>
<dbReference type="RefSeq" id="WP_008522962.1">
    <property type="nucleotide sequence ID" value="NZ_CM001376.1"/>
</dbReference>
<evidence type="ECO:0000256" key="4">
    <source>
        <dbReference type="ARBA" id="ARBA00023014"/>
    </source>
</evidence>
<evidence type="ECO:0000313" key="6">
    <source>
        <dbReference type="EMBL" id="EHM13298.1"/>
    </source>
</evidence>
<evidence type="ECO:0000259" key="5">
    <source>
        <dbReference type="SMART" id="SM00729"/>
    </source>
</evidence>
<keyword evidence="3" id="KW-0408">Iron</keyword>
<dbReference type="AlphaFoldDB" id="H0UKT9"/>
<accession>H0UKT9</accession>
<evidence type="ECO:0000256" key="1">
    <source>
        <dbReference type="ARBA" id="ARBA00022691"/>
    </source>
</evidence>
<dbReference type="Proteomes" id="UP000003806">
    <property type="component" value="Chromosome"/>
</dbReference>
<reference evidence="6 7" key="1">
    <citation type="submission" date="2011-11" db="EMBL/GenBank/DDBJ databases">
        <title>The Noncontiguous Finished genome of Jonquetella anthropi DSM 22815.</title>
        <authorList>
            <consortium name="US DOE Joint Genome Institute (JGI-PGF)"/>
            <person name="Lucas S."/>
            <person name="Copeland A."/>
            <person name="Lapidus A."/>
            <person name="Glavina del Rio T."/>
            <person name="Dalin E."/>
            <person name="Tice H."/>
            <person name="Bruce D."/>
            <person name="Goodwin L."/>
            <person name="Pitluck S."/>
            <person name="Peters L."/>
            <person name="Mikhailova N."/>
            <person name="Held B."/>
            <person name="Kyrpides N."/>
            <person name="Mavromatis K."/>
            <person name="Ivanova N."/>
            <person name="Markowitz V."/>
            <person name="Cheng J.-F."/>
            <person name="Hugenholtz P."/>
            <person name="Woyke T."/>
            <person name="Wu D."/>
            <person name="Gronow S."/>
            <person name="Wellnitz S."/>
            <person name="Brambilla E."/>
            <person name="Klenk H.-P."/>
            <person name="Eisen J.A."/>
        </authorList>
    </citation>
    <scope>NUCLEOTIDE SEQUENCE [LARGE SCALE GENOMIC DNA]</scope>
    <source>
        <strain evidence="6 7">DSM 22815</strain>
    </source>
</reference>
<dbReference type="SFLD" id="SFLDG01113">
    <property type="entry name" value="Uncharacterised_Radical_SAM_Su"/>
    <property type="match status" value="1"/>
</dbReference>
<gene>
    <name evidence="6" type="ORF">JonanDRAFT_0925</name>
</gene>
<evidence type="ECO:0000256" key="3">
    <source>
        <dbReference type="ARBA" id="ARBA00023004"/>
    </source>
</evidence>
<evidence type="ECO:0000256" key="2">
    <source>
        <dbReference type="ARBA" id="ARBA00022723"/>
    </source>
</evidence>
<dbReference type="InterPro" id="IPR058240">
    <property type="entry name" value="rSAM_sf"/>
</dbReference>
<dbReference type="HOGENOM" id="CLU_067819_1_0_0"/>
<dbReference type="InterPro" id="IPR013785">
    <property type="entry name" value="Aldolase_TIM"/>
</dbReference>
<dbReference type="SUPFAM" id="SSF102114">
    <property type="entry name" value="Radical SAM enzymes"/>
    <property type="match status" value="1"/>
</dbReference>
<dbReference type="GO" id="GO:0051536">
    <property type="term" value="F:iron-sulfur cluster binding"/>
    <property type="evidence" value="ECO:0007669"/>
    <property type="project" value="UniProtKB-KW"/>
</dbReference>
<dbReference type="GO" id="GO:0003824">
    <property type="term" value="F:catalytic activity"/>
    <property type="evidence" value="ECO:0007669"/>
    <property type="project" value="InterPro"/>
</dbReference>
<dbReference type="Gene3D" id="3.20.20.70">
    <property type="entry name" value="Aldolase class I"/>
    <property type="match status" value="1"/>
</dbReference>
<keyword evidence="1" id="KW-0949">S-adenosyl-L-methionine</keyword>
<dbReference type="CDD" id="cd01335">
    <property type="entry name" value="Radical_SAM"/>
    <property type="match status" value="1"/>
</dbReference>